<dbReference type="Proteomes" id="UP001279734">
    <property type="component" value="Unassembled WGS sequence"/>
</dbReference>
<reference evidence="2" key="1">
    <citation type="submission" date="2023-05" db="EMBL/GenBank/DDBJ databases">
        <title>Nepenthes gracilis genome sequencing.</title>
        <authorList>
            <person name="Fukushima K."/>
        </authorList>
    </citation>
    <scope>NUCLEOTIDE SEQUENCE</scope>
    <source>
        <strain evidence="2">SING2019-196</strain>
    </source>
</reference>
<comment type="caution">
    <text evidence="2">The sequence shown here is derived from an EMBL/GenBank/DDBJ whole genome shotgun (WGS) entry which is preliminary data.</text>
</comment>
<keyword evidence="3" id="KW-1185">Reference proteome</keyword>
<organism evidence="2 3">
    <name type="scientific">Nepenthes gracilis</name>
    <name type="common">Slender pitcher plant</name>
    <dbReference type="NCBI Taxonomy" id="150966"/>
    <lineage>
        <taxon>Eukaryota</taxon>
        <taxon>Viridiplantae</taxon>
        <taxon>Streptophyta</taxon>
        <taxon>Embryophyta</taxon>
        <taxon>Tracheophyta</taxon>
        <taxon>Spermatophyta</taxon>
        <taxon>Magnoliopsida</taxon>
        <taxon>eudicotyledons</taxon>
        <taxon>Gunneridae</taxon>
        <taxon>Pentapetalae</taxon>
        <taxon>Caryophyllales</taxon>
        <taxon>Nepenthaceae</taxon>
        <taxon>Nepenthes</taxon>
    </lineage>
</organism>
<name>A0AAD3THD3_NEPGR</name>
<accession>A0AAD3THD3</accession>
<evidence type="ECO:0000313" key="3">
    <source>
        <dbReference type="Proteomes" id="UP001279734"/>
    </source>
</evidence>
<gene>
    <name evidence="2" type="ORF">Nepgr_030947</name>
</gene>
<dbReference type="EMBL" id="BSYO01000035">
    <property type="protein sequence ID" value="GMH29104.1"/>
    <property type="molecule type" value="Genomic_DNA"/>
</dbReference>
<feature type="compositionally biased region" description="Polar residues" evidence="1">
    <location>
        <begin position="18"/>
        <end position="27"/>
    </location>
</feature>
<protein>
    <submittedName>
        <fullName evidence="2">Uncharacterized protein</fullName>
    </submittedName>
</protein>
<feature type="region of interest" description="Disordered" evidence="1">
    <location>
        <begin position="1"/>
        <end position="27"/>
    </location>
</feature>
<evidence type="ECO:0000313" key="2">
    <source>
        <dbReference type="EMBL" id="GMH29104.1"/>
    </source>
</evidence>
<dbReference type="AlphaFoldDB" id="A0AAD3THD3"/>
<sequence>MQDSKAKPVEIRDKLIGTGSTNPTGFASRTVAVPSVNSFATLQDPEDSCPMNGSWGIDAADVQLVAAQDSAVPSLMKINPSPHE</sequence>
<feature type="compositionally biased region" description="Basic and acidic residues" evidence="1">
    <location>
        <begin position="1"/>
        <end position="15"/>
    </location>
</feature>
<proteinExistence type="predicted"/>
<evidence type="ECO:0000256" key="1">
    <source>
        <dbReference type="SAM" id="MobiDB-lite"/>
    </source>
</evidence>